<gene>
    <name evidence="2" type="ORF">PPNO1_LOCUS1898</name>
</gene>
<comment type="similarity">
    <text evidence="1">Belongs to the universal ribosomal protein uL10 family.</text>
</comment>
<dbReference type="OrthoDB" id="276239at2759"/>
<evidence type="ECO:0000313" key="3">
    <source>
        <dbReference type="Proteomes" id="UP000838763"/>
    </source>
</evidence>
<reference evidence="2" key="1">
    <citation type="submission" date="2022-11" db="EMBL/GenBank/DDBJ databases">
        <authorList>
            <person name="Scott C."/>
            <person name="Bruce N."/>
        </authorList>
    </citation>
    <scope>NUCLEOTIDE SEQUENCE</scope>
</reference>
<protein>
    <submittedName>
        <fullName evidence="2">Uncharacterized protein</fullName>
    </submittedName>
</protein>
<evidence type="ECO:0000256" key="1">
    <source>
        <dbReference type="ARBA" id="ARBA00008889"/>
    </source>
</evidence>
<dbReference type="Proteomes" id="UP000838763">
    <property type="component" value="Unassembled WGS sequence"/>
</dbReference>
<dbReference type="InterPro" id="IPR047865">
    <property type="entry name" value="Ribosomal_uL10_bac_type"/>
</dbReference>
<dbReference type="InterPro" id="IPR043141">
    <property type="entry name" value="Ribosomal_uL10-like_sf"/>
</dbReference>
<evidence type="ECO:0000313" key="2">
    <source>
        <dbReference type="EMBL" id="CAI4212130.1"/>
    </source>
</evidence>
<comment type="caution">
    <text evidence="2">The sequence shown here is derived from an EMBL/GenBank/DDBJ whole genome shotgun (WGS) entry which is preliminary data.</text>
</comment>
<keyword evidence="3" id="KW-1185">Reference proteome</keyword>
<dbReference type="SUPFAM" id="SSF160369">
    <property type="entry name" value="Ribosomal protein L10-like"/>
    <property type="match status" value="1"/>
</dbReference>
<dbReference type="AlphaFoldDB" id="A0A9P1GYC6"/>
<accession>A0A9P1GYC6</accession>
<dbReference type="PANTHER" id="PTHR11560">
    <property type="entry name" value="39S RIBOSOMAL PROTEIN L10, MITOCHONDRIAL"/>
    <property type="match status" value="1"/>
</dbReference>
<sequence>MSGPVAALVFPAVSPPHLAAALSVLAPTPGLFPAPPKKKNPGYYDPVVQAALAKLLLVGGRVEGKVFDVDGIKWVGGIDGGLDGLRARLVAMLQGVGLGLTNTLESGSKSLWLSLEGRKLQLEEEQKGEQKQES</sequence>
<organism evidence="2 3">
    <name type="scientific">Parascedosporium putredinis</name>
    <dbReference type="NCBI Taxonomy" id="1442378"/>
    <lineage>
        <taxon>Eukaryota</taxon>
        <taxon>Fungi</taxon>
        <taxon>Dikarya</taxon>
        <taxon>Ascomycota</taxon>
        <taxon>Pezizomycotina</taxon>
        <taxon>Sordariomycetes</taxon>
        <taxon>Hypocreomycetidae</taxon>
        <taxon>Microascales</taxon>
        <taxon>Microascaceae</taxon>
        <taxon>Parascedosporium</taxon>
    </lineage>
</organism>
<name>A0A9P1GYC6_9PEZI</name>
<dbReference type="EMBL" id="CALLCH030000003">
    <property type="protein sequence ID" value="CAI4212130.1"/>
    <property type="molecule type" value="Genomic_DNA"/>
</dbReference>
<proteinExistence type="inferred from homology"/>